<dbReference type="InterPro" id="IPR019150">
    <property type="entry name" value="Vesicle_transport_protein_Use1"/>
</dbReference>
<dbReference type="GO" id="GO:0006890">
    <property type="term" value="P:retrograde vesicle-mediated transport, Golgi to endoplasmic reticulum"/>
    <property type="evidence" value="ECO:0007669"/>
    <property type="project" value="TreeGrafter"/>
</dbReference>
<comment type="similarity">
    <text evidence="2">Belongs to the USE1 family.</text>
</comment>
<dbReference type="GO" id="GO:0031201">
    <property type="term" value="C:SNARE complex"/>
    <property type="evidence" value="ECO:0007669"/>
    <property type="project" value="TreeGrafter"/>
</dbReference>
<dbReference type="Pfam" id="PF09753">
    <property type="entry name" value="Use1"/>
    <property type="match status" value="1"/>
</dbReference>
<evidence type="ECO:0000256" key="8">
    <source>
        <dbReference type="ARBA" id="ARBA00022927"/>
    </source>
</evidence>
<evidence type="ECO:0000256" key="6">
    <source>
        <dbReference type="ARBA" id="ARBA00022824"/>
    </source>
</evidence>
<evidence type="ECO:0000313" key="14">
    <source>
        <dbReference type="Proteomes" id="UP001209878"/>
    </source>
</evidence>
<dbReference type="GO" id="GO:0005789">
    <property type="term" value="C:endoplasmic reticulum membrane"/>
    <property type="evidence" value="ECO:0007669"/>
    <property type="project" value="UniProtKB-SubCell"/>
</dbReference>
<dbReference type="PANTHER" id="PTHR13050:SF7">
    <property type="entry name" value="VESICLE TRANSPORT PROTEIN USE1"/>
    <property type="match status" value="1"/>
</dbReference>
<comment type="subcellular location">
    <subcellularLocation>
        <location evidence="1">Endoplasmic reticulum membrane</location>
        <topology evidence="1">Single-pass type IV membrane protein</topology>
    </subcellularLocation>
</comment>
<evidence type="ECO:0000256" key="4">
    <source>
        <dbReference type="ARBA" id="ARBA00022448"/>
    </source>
</evidence>
<dbReference type="GO" id="GO:0015031">
    <property type="term" value="P:protein transport"/>
    <property type="evidence" value="ECO:0007669"/>
    <property type="project" value="UniProtKB-KW"/>
</dbReference>
<evidence type="ECO:0000256" key="10">
    <source>
        <dbReference type="ARBA" id="ARBA00023136"/>
    </source>
</evidence>
<evidence type="ECO:0000313" key="13">
    <source>
        <dbReference type="EMBL" id="KAK2171239.1"/>
    </source>
</evidence>
<dbReference type="GO" id="GO:0005484">
    <property type="term" value="F:SNAP receptor activity"/>
    <property type="evidence" value="ECO:0007669"/>
    <property type="project" value="TreeGrafter"/>
</dbReference>
<keyword evidence="6" id="KW-0256">Endoplasmic reticulum</keyword>
<keyword evidence="9 12" id="KW-1133">Transmembrane helix</keyword>
<keyword evidence="14" id="KW-1185">Reference proteome</keyword>
<evidence type="ECO:0000256" key="1">
    <source>
        <dbReference type="ARBA" id="ARBA00004163"/>
    </source>
</evidence>
<comment type="caution">
    <text evidence="13">The sequence shown here is derived from an EMBL/GenBank/DDBJ whole genome shotgun (WGS) entry which is preliminary data.</text>
</comment>
<organism evidence="13 14">
    <name type="scientific">Ridgeia piscesae</name>
    <name type="common">Tubeworm</name>
    <dbReference type="NCBI Taxonomy" id="27915"/>
    <lineage>
        <taxon>Eukaryota</taxon>
        <taxon>Metazoa</taxon>
        <taxon>Spiralia</taxon>
        <taxon>Lophotrochozoa</taxon>
        <taxon>Annelida</taxon>
        <taxon>Polychaeta</taxon>
        <taxon>Sedentaria</taxon>
        <taxon>Canalipalpata</taxon>
        <taxon>Sabellida</taxon>
        <taxon>Siboglinidae</taxon>
        <taxon>Ridgeia</taxon>
    </lineage>
</organism>
<evidence type="ECO:0000256" key="7">
    <source>
        <dbReference type="ARBA" id="ARBA00022892"/>
    </source>
</evidence>
<accession>A0AAD9KHD5</accession>
<evidence type="ECO:0000256" key="2">
    <source>
        <dbReference type="ARBA" id="ARBA00007891"/>
    </source>
</evidence>
<gene>
    <name evidence="13" type="ORF">NP493_1087g00060</name>
</gene>
<keyword evidence="10 12" id="KW-0472">Membrane</keyword>
<protein>
    <recommendedName>
        <fullName evidence="3">Vesicle transport protein USE1</fullName>
    </recommendedName>
    <alternativeName>
        <fullName evidence="11">USE1-like protein</fullName>
    </alternativeName>
</protein>
<dbReference type="EMBL" id="JAODUO010001087">
    <property type="protein sequence ID" value="KAK2171239.1"/>
    <property type="molecule type" value="Genomic_DNA"/>
</dbReference>
<name>A0AAD9KHD5_RIDPI</name>
<evidence type="ECO:0000256" key="11">
    <source>
        <dbReference type="ARBA" id="ARBA00032711"/>
    </source>
</evidence>
<sequence length="252" mass="28529">METRLETNFNRLLNRCQAMAAEERNGDWRLEKYVTALRELLADLQKSPSKPTQDVLTEYTKKVNFLVGLLEAEKLPSSSDKALATELLRPGSRSGKDNVATRDLHLHTKARYQAEVKTELIGSKGNEHSSLRLRKAAATDTTNSLTGAGGDIDTVLKHHHEVQEKLVEGMLHLVTDLKENAKVIGKIAQEDTSKLVSSSKMADVNYDKLKVESTRLEAHVKKSFNCWIWVMLVVVCFTFVWMVIFMKMFPKR</sequence>
<evidence type="ECO:0000256" key="12">
    <source>
        <dbReference type="SAM" id="Phobius"/>
    </source>
</evidence>
<dbReference type="Proteomes" id="UP001209878">
    <property type="component" value="Unassembled WGS sequence"/>
</dbReference>
<reference evidence="13" key="1">
    <citation type="journal article" date="2023" name="Mol. Biol. Evol.">
        <title>Third-Generation Sequencing Reveals the Adaptive Role of the Epigenome in Three Deep-Sea Polychaetes.</title>
        <authorList>
            <person name="Perez M."/>
            <person name="Aroh O."/>
            <person name="Sun Y."/>
            <person name="Lan Y."/>
            <person name="Juniper S.K."/>
            <person name="Young C.R."/>
            <person name="Angers B."/>
            <person name="Qian P.Y."/>
        </authorList>
    </citation>
    <scope>NUCLEOTIDE SEQUENCE</scope>
    <source>
        <strain evidence="13">R07B-5</strain>
    </source>
</reference>
<keyword evidence="7" id="KW-0931">ER-Golgi transport</keyword>
<feature type="transmembrane region" description="Helical" evidence="12">
    <location>
        <begin position="227"/>
        <end position="246"/>
    </location>
</feature>
<keyword evidence="4" id="KW-0813">Transport</keyword>
<dbReference type="CDD" id="cd15860">
    <property type="entry name" value="SNARE_USE1"/>
    <property type="match status" value="1"/>
</dbReference>
<proteinExistence type="inferred from homology"/>
<dbReference type="AlphaFoldDB" id="A0AAD9KHD5"/>
<evidence type="ECO:0000256" key="9">
    <source>
        <dbReference type="ARBA" id="ARBA00022989"/>
    </source>
</evidence>
<keyword evidence="5 12" id="KW-0812">Transmembrane</keyword>
<dbReference type="PANTHER" id="PTHR13050">
    <property type="entry name" value="USE1-LIKE PROTEIN"/>
    <property type="match status" value="1"/>
</dbReference>
<keyword evidence="8" id="KW-0653">Protein transport</keyword>
<evidence type="ECO:0000256" key="5">
    <source>
        <dbReference type="ARBA" id="ARBA00022692"/>
    </source>
</evidence>
<evidence type="ECO:0000256" key="3">
    <source>
        <dbReference type="ARBA" id="ARBA00015843"/>
    </source>
</evidence>